<dbReference type="PANTHER" id="PTHR31963">
    <property type="entry name" value="RAS GUANINE NUCLEOTIDE EXCHANGE FACTOR K"/>
    <property type="match status" value="1"/>
</dbReference>
<keyword evidence="1" id="KW-1133">Transmembrane helix</keyword>
<dbReference type="AlphaFoldDB" id="A0AAW1XHR3"/>
<keyword evidence="1" id="KW-0472">Membrane</keyword>
<feature type="transmembrane region" description="Helical" evidence="1">
    <location>
        <begin position="80"/>
        <end position="100"/>
    </location>
</feature>
<feature type="transmembrane region" description="Helical" evidence="1">
    <location>
        <begin position="277"/>
        <end position="295"/>
    </location>
</feature>
<evidence type="ECO:0000256" key="1">
    <source>
        <dbReference type="SAM" id="Phobius"/>
    </source>
</evidence>
<dbReference type="Proteomes" id="UP001457282">
    <property type="component" value="Unassembled WGS sequence"/>
</dbReference>
<proteinExistence type="predicted"/>
<keyword evidence="3" id="KW-1185">Reference proteome</keyword>
<organism evidence="2 3">
    <name type="scientific">Rubus argutus</name>
    <name type="common">Southern blackberry</name>
    <dbReference type="NCBI Taxonomy" id="59490"/>
    <lineage>
        <taxon>Eukaryota</taxon>
        <taxon>Viridiplantae</taxon>
        <taxon>Streptophyta</taxon>
        <taxon>Embryophyta</taxon>
        <taxon>Tracheophyta</taxon>
        <taxon>Spermatophyta</taxon>
        <taxon>Magnoliopsida</taxon>
        <taxon>eudicotyledons</taxon>
        <taxon>Gunneridae</taxon>
        <taxon>Pentapetalae</taxon>
        <taxon>rosids</taxon>
        <taxon>fabids</taxon>
        <taxon>Rosales</taxon>
        <taxon>Rosaceae</taxon>
        <taxon>Rosoideae</taxon>
        <taxon>Rosoideae incertae sedis</taxon>
        <taxon>Rubus</taxon>
    </lineage>
</organism>
<evidence type="ECO:0000313" key="3">
    <source>
        <dbReference type="Proteomes" id="UP001457282"/>
    </source>
</evidence>
<dbReference type="EMBL" id="JBEDUW010000003">
    <property type="protein sequence ID" value="KAK9935935.1"/>
    <property type="molecule type" value="Genomic_DNA"/>
</dbReference>
<protein>
    <submittedName>
        <fullName evidence="2">Uncharacterized protein</fullName>
    </submittedName>
</protein>
<keyword evidence="1" id="KW-0812">Transmembrane</keyword>
<feature type="transmembrane region" description="Helical" evidence="1">
    <location>
        <begin position="243"/>
        <end position="265"/>
    </location>
</feature>
<name>A0AAW1XHR3_RUBAR</name>
<feature type="transmembrane region" description="Helical" evidence="1">
    <location>
        <begin position="136"/>
        <end position="157"/>
    </location>
</feature>
<evidence type="ECO:0000313" key="2">
    <source>
        <dbReference type="EMBL" id="KAK9935935.1"/>
    </source>
</evidence>
<feature type="transmembrane region" description="Helical" evidence="1">
    <location>
        <begin position="184"/>
        <end position="202"/>
    </location>
</feature>
<sequence length="386" mass="44513">MEDQRQPILPKQKSISGYEGLELKSFGSCLKWVFVDQSNIWRTGLSWSIFFVLAIGVPLVSHFLLSCSSCDENHSRPYHVVYQLSVSLFAVLSFISLSFWTRKFGLRRFLFLDKLCDASEKVRHGYKQQFQNSMKLLCLIVFPCFAAECVYKIWWYVSGATEIPYYGNMYLSDTILCMLELCSWLYRTTIFFLVCVLFRLICHLQILRLESFAQVFQKETEVETIMLEHNKIKRSLRIISHRFRVFILVSLIMVTASQLISLVMTTRSSAHVNIFKAGELALCSISLVTSLFICLRSATKVTHKAQSITGLAAKWNVCATIHSFDYTETETPMAPQKRQALVKYLEHNRAGITVFGFMVDRTWLHSIFAIQMALLLWMLNKTIGTI</sequence>
<dbReference type="Pfam" id="PF12056">
    <property type="entry name" value="DUF3537"/>
    <property type="match status" value="2"/>
</dbReference>
<dbReference type="InterPro" id="IPR021924">
    <property type="entry name" value="DUF3537"/>
</dbReference>
<gene>
    <name evidence="2" type="ORF">M0R45_012808</name>
</gene>
<feature type="transmembrane region" description="Helical" evidence="1">
    <location>
        <begin position="45"/>
        <end position="65"/>
    </location>
</feature>
<dbReference type="PANTHER" id="PTHR31963:SF17">
    <property type="entry name" value="PROTEIN, PUTATIVE (DUF3537)-RELATED"/>
    <property type="match status" value="1"/>
</dbReference>
<feature type="transmembrane region" description="Helical" evidence="1">
    <location>
        <begin position="362"/>
        <end position="379"/>
    </location>
</feature>
<reference evidence="2 3" key="1">
    <citation type="journal article" date="2023" name="G3 (Bethesda)">
        <title>A chromosome-length genome assembly and annotation of blackberry (Rubus argutus, cv. 'Hillquist').</title>
        <authorList>
            <person name="Bruna T."/>
            <person name="Aryal R."/>
            <person name="Dudchenko O."/>
            <person name="Sargent D.J."/>
            <person name="Mead D."/>
            <person name="Buti M."/>
            <person name="Cavallini A."/>
            <person name="Hytonen T."/>
            <person name="Andres J."/>
            <person name="Pham M."/>
            <person name="Weisz D."/>
            <person name="Mascagni F."/>
            <person name="Usai G."/>
            <person name="Natali L."/>
            <person name="Bassil N."/>
            <person name="Fernandez G.E."/>
            <person name="Lomsadze A."/>
            <person name="Armour M."/>
            <person name="Olukolu B."/>
            <person name="Poorten T."/>
            <person name="Britton C."/>
            <person name="Davik J."/>
            <person name="Ashrafi H."/>
            <person name="Aiden E.L."/>
            <person name="Borodovsky M."/>
            <person name="Worthington M."/>
        </authorList>
    </citation>
    <scope>NUCLEOTIDE SEQUENCE [LARGE SCALE GENOMIC DNA]</scope>
    <source>
        <strain evidence="2">PI 553951</strain>
    </source>
</reference>
<comment type="caution">
    <text evidence="2">The sequence shown here is derived from an EMBL/GenBank/DDBJ whole genome shotgun (WGS) entry which is preliminary data.</text>
</comment>
<accession>A0AAW1XHR3</accession>